<dbReference type="CDD" id="cd05120">
    <property type="entry name" value="APH_ChoK_like"/>
    <property type="match status" value="1"/>
</dbReference>
<dbReference type="eggNOG" id="ENOG502RYS9">
    <property type="taxonomic scope" value="Eukaryota"/>
</dbReference>
<dbReference type="HOGENOM" id="CLU_021768_0_0_1"/>
<protein>
    <submittedName>
        <fullName evidence="2">Phosphotransferase enzyme family protein</fullName>
    </submittedName>
</protein>
<dbReference type="GO" id="GO:0016740">
    <property type="term" value="F:transferase activity"/>
    <property type="evidence" value="ECO:0007669"/>
    <property type="project" value="UniProtKB-KW"/>
</dbReference>
<dbReference type="Gene3D" id="3.90.1200.10">
    <property type="match status" value="1"/>
</dbReference>
<keyword evidence="3" id="KW-1185">Reference proteome</keyword>
<gene>
    <name evidence="2" type="ORF">F503_06815</name>
</gene>
<dbReference type="Pfam" id="PF01636">
    <property type="entry name" value="APH"/>
    <property type="match status" value="1"/>
</dbReference>
<dbReference type="InterPro" id="IPR002575">
    <property type="entry name" value="Aminoglycoside_PTrfase"/>
</dbReference>
<reference evidence="2 3" key="1">
    <citation type="journal article" date="2013" name="BMC Genomics">
        <title>The genome and transcriptome of the pine saprophyte Ophiostoma piceae, and a comparison with the bark beetle-associated pine pathogen Grosmannia clavigera.</title>
        <authorList>
            <person name="Haridas S."/>
            <person name="Wang Y."/>
            <person name="Lim L."/>
            <person name="Massoumi Alamouti S."/>
            <person name="Jackman S."/>
            <person name="Docking R."/>
            <person name="Robertson G."/>
            <person name="Birol I."/>
            <person name="Bohlmann J."/>
            <person name="Breuil C."/>
        </authorList>
    </citation>
    <scope>NUCLEOTIDE SEQUENCE [LARGE SCALE GENOMIC DNA]</scope>
    <source>
        <strain evidence="2 3">UAMH 11346</strain>
    </source>
</reference>
<accession>S3C657</accession>
<dbReference type="PANTHER" id="PTHR21310">
    <property type="entry name" value="AMINOGLYCOSIDE PHOSPHOTRANSFERASE-RELATED-RELATED"/>
    <property type="match status" value="1"/>
</dbReference>
<dbReference type="SUPFAM" id="SSF56112">
    <property type="entry name" value="Protein kinase-like (PK-like)"/>
    <property type="match status" value="1"/>
</dbReference>
<sequence length="303" mass="33984">MPPDMSHIPASSDTVLYDSGIFKRQDPSGSFSLPTPAAVREEGVRQHGARVEYNNRPPPVKYPSLGLIVKYGSLVSVAEAQCLAMIRKCLPSVPVPEVYGWQQDGPQGFVYMELVEGRTLEDCWNDLGEDDKLAVCSELHDHVATWRRLPQALFSGDPFIGNITGEQLLDWVFVNTGSVGHGPFSSVAEFHDWFTTAYGPNRLPPWKAQSPHPYRSYLPDTLPIVFTHADLHPSNIIIAPLQTNSHPRIAAVIDWQQSGWYPGYWEYCKSRWAWSAKAGHSWAEIYLPKIIGREVGRDPMQVC</sequence>
<feature type="domain" description="Aminoglycoside phosphotransferase" evidence="1">
    <location>
        <begin position="78"/>
        <end position="287"/>
    </location>
</feature>
<keyword evidence="2" id="KW-0808">Transferase</keyword>
<name>S3C657_OPHP1</name>
<dbReference type="EMBL" id="KE148147">
    <property type="protein sequence ID" value="EPE09039.1"/>
    <property type="molecule type" value="Genomic_DNA"/>
</dbReference>
<dbReference type="OrthoDB" id="5404599at2759"/>
<dbReference type="InterPro" id="IPR051678">
    <property type="entry name" value="AGP_Transferase"/>
</dbReference>
<evidence type="ECO:0000313" key="3">
    <source>
        <dbReference type="Proteomes" id="UP000016923"/>
    </source>
</evidence>
<organism evidence="2 3">
    <name type="scientific">Ophiostoma piceae (strain UAMH 11346)</name>
    <name type="common">Sap stain fungus</name>
    <dbReference type="NCBI Taxonomy" id="1262450"/>
    <lineage>
        <taxon>Eukaryota</taxon>
        <taxon>Fungi</taxon>
        <taxon>Dikarya</taxon>
        <taxon>Ascomycota</taxon>
        <taxon>Pezizomycotina</taxon>
        <taxon>Sordariomycetes</taxon>
        <taxon>Sordariomycetidae</taxon>
        <taxon>Ophiostomatales</taxon>
        <taxon>Ophiostomataceae</taxon>
        <taxon>Ophiostoma</taxon>
    </lineage>
</organism>
<dbReference type="OMA" id="QNMVYKQ"/>
<dbReference type="PANTHER" id="PTHR21310:SF54">
    <property type="entry name" value="AMINOGLYCOSIDE PHOSPHOTRANSFERASE DOMAIN-CONTAINING PROTEIN"/>
    <property type="match status" value="1"/>
</dbReference>
<dbReference type="STRING" id="1262450.S3C657"/>
<proteinExistence type="predicted"/>
<dbReference type="InterPro" id="IPR011009">
    <property type="entry name" value="Kinase-like_dom_sf"/>
</dbReference>
<dbReference type="Proteomes" id="UP000016923">
    <property type="component" value="Unassembled WGS sequence"/>
</dbReference>
<evidence type="ECO:0000313" key="2">
    <source>
        <dbReference type="EMBL" id="EPE09039.1"/>
    </source>
</evidence>
<dbReference type="AlphaFoldDB" id="S3C657"/>
<dbReference type="VEuPathDB" id="FungiDB:F503_06815"/>
<evidence type="ECO:0000259" key="1">
    <source>
        <dbReference type="Pfam" id="PF01636"/>
    </source>
</evidence>